<accession>A0AAP9XZM8</accession>
<evidence type="ECO:0000256" key="3">
    <source>
        <dbReference type="ARBA" id="ARBA00022679"/>
    </source>
</evidence>
<feature type="domain" description="Glycosyltransferase 2-like" evidence="4">
    <location>
        <begin position="35"/>
        <end position="173"/>
    </location>
</feature>
<evidence type="ECO:0000313" key="6">
    <source>
        <dbReference type="Proteomes" id="UP000594892"/>
    </source>
</evidence>
<protein>
    <submittedName>
        <fullName evidence="5">Glycosyltransferase family 2 protein</fullName>
    </submittedName>
</protein>
<reference evidence="5 6" key="1">
    <citation type="submission" date="2020-12" db="EMBL/GenBank/DDBJ databases">
        <title>FDA dAtabase for Regulatory Grade micrObial Sequences (FDA-ARGOS): Supporting development and validation of Infectious Disease Dx tests.</title>
        <authorList>
            <person name="Minogue T."/>
            <person name="Wolcott M."/>
            <person name="Wasieloski L."/>
            <person name="Aguilar W."/>
            <person name="Moore D."/>
            <person name="Jaissle J."/>
            <person name="Tallon L."/>
            <person name="Sadzewicz L."/>
            <person name="Zhao X."/>
            <person name="Boylan J."/>
            <person name="Ott S."/>
            <person name="Bowen H."/>
            <person name="Vavikolanu K."/>
            <person name="Mehta A."/>
            <person name="Aluvathingal J."/>
            <person name="Nadendla S."/>
            <person name="Yan Y."/>
            <person name="Sichtig H."/>
        </authorList>
    </citation>
    <scope>NUCLEOTIDE SEQUENCE [LARGE SCALE GENOMIC DNA]</scope>
    <source>
        <strain evidence="5 6">FDAARGOS_949</strain>
    </source>
</reference>
<gene>
    <name evidence="5" type="ORF">I6H06_01930</name>
</gene>
<dbReference type="PANTHER" id="PTHR43179:SF12">
    <property type="entry name" value="GALACTOFURANOSYLTRANSFERASE GLFT2"/>
    <property type="match status" value="1"/>
</dbReference>
<dbReference type="AlphaFoldDB" id="A0AAP9XZM8"/>
<dbReference type="PANTHER" id="PTHR43179">
    <property type="entry name" value="RHAMNOSYLTRANSFERASE WBBL"/>
    <property type="match status" value="1"/>
</dbReference>
<sequence>MRSKAMRLGALIILYHARDEQLARIGEVARACDALVVVDNTPAPDPRAREAALRAGVELIHHGNRRGIAGAYNAGLAALFARGVDAVALFDQDSTVPEPFFPTMRELCGRLGAQPFLAGPRIFDENERRYLPELASNGVTVRRLAIAPDAPALRCAFLISSGSVISREAFACLGRFDESLFIDHVDTEYCFRALARGVPVYLVPSLVLAHRIGSKRRHRVGPFEISAMHHPWYRRYYSARNAVQLGMQYGLRFPVAIVPNLLTLWQIIQIVLCEDDKRAKLKGIAFGVADGLFGRLGPLDEARPGWAARVNPKRVRHG</sequence>
<dbReference type="GO" id="GO:0016757">
    <property type="term" value="F:glycosyltransferase activity"/>
    <property type="evidence" value="ECO:0007669"/>
    <property type="project" value="UniProtKB-KW"/>
</dbReference>
<comment type="similarity">
    <text evidence="1">Belongs to the glycosyltransferase 2 family.</text>
</comment>
<evidence type="ECO:0000256" key="1">
    <source>
        <dbReference type="ARBA" id="ARBA00006739"/>
    </source>
</evidence>
<dbReference type="InterPro" id="IPR029044">
    <property type="entry name" value="Nucleotide-diphossugar_trans"/>
</dbReference>
<keyword evidence="2" id="KW-0328">Glycosyltransferase</keyword>
<dbReference type="CDD" id="cd02526">
    <property type="entry name" value="GT2_RfbF_like"/>
    <property type="match status" value="1"/>
</dbReference>
<name>A0AAP9XZM8_BURGL</name>
<evidence type="ECO:0000259" key="4">
    <source>
        <dbReference type="Pfam" id="PF00535"/>
    </source>
</evidence>
<dbReference type="SUPFAM" id="SSF53448">
    <property type="entry name" value="Nucleotide-diphospho-sugar transferases"/>
    <property type="match status" value="1"/>
</dbReference>
<dbReference type="Gene3D" id="3.90.550.10">
    <property type="entry name" value="Spore Coat Polysaccharide Biosynthesis Protein SpsA, Chain A"/>
    <property type="match status" value="1"/>
</dbReference>
<dbReference type="EMBL" id="CP065600">
    <property type="protein sequence ID" value="QPQ90542.1"/>
    <property type="molecule type" value="Genomic_DNA"/>
</dbReference>
<dbReference type="InterPro" id="IPR006446">
    <property type="entry name" value="RhaTrfase"/>
</dbReference>
<proteinExistence type="inferred from homology"/>
<dbReference type="Pfam" id="PF00535">
    <property type="entry name" value="Glycos_transf_2"/>
    <property type="match status" value="1"/>
</dbReference>
<dbReference type="InterPro" id="IPR001173">
    <property type="entry name" value="Glyco_trans_2-like"/>
</dbReference>
<keyword evidence="3" id="KW-0808">Transferase</keyword>
<evidence type="ECO:0000256" key="2">
    <source>
        <dbReference type="ARBA" id="ARBA00022676"/>
    </source>
</evidence>
<dbReference type="NCBIfam" id="TIGR01556">
    <property type="entry name" value="rhamnosyltran"/>
    <property type="match status" value="1"/>
</dbReference>
<dbReference type="Proteomes" id="UP000594892">
    <property type="component" value="Chromosome 1"/>
</dbReference>
<organism evidence="5 6">
    <name type="scientific">Burkholderia glumae</name>
    <name type="common">Pseudomonas glumae</name>
    <dbReference type="NCBI Taxonomy" id="337"/>
    <lineage>
        <taxon>Bacteria</taxon>
        <taxon>Pseudomonadati</taxon>
        <taxon>Pseudomonadota</taxon>
        <taxon>Betaproteobacteria</taxon>
        <taxon>Burkholderiales</taxon>
        <taxon>Burkholderiaceae</taxon>
        <taxon>Burkholderia</taxon>
    </lineage>
</organism>
<evidence type="ECO:0000313" key="5">
    <source>
        <dbReference type="EMBL" id="QPQ90542.1"/>
    </source>
</evidence>